<evidence type="ECO:0000256" key="1">
    <source>
        <dbReference type="ARBA" id="ARBA00022603"/>
    </source>
</evidence>
<dbReference type="InterPro" id="IPR002052">
    <property type="entry name" value="DNA_methylase_N6_adenine_CS"/>
</dbReference>
<protein>
    <submittedName>
        <fullName evidence="3">Phage N-6-adenine-methyltransferase</fullName>
    </submittedName>
</protein>
<dbReference type="EMBL" id="CP104758">
    <property type="protein sequence ID" value="WBG92076.1"/>
    <property type="molecule type" value="Genomic_DNA"/>
</dbReference>
<accession>A0AAJ5UAI6</accession>
<dbReference type="Proteomes" id="UP001211544">
    <property type="component" value="Chromosome"/>
</dbReference>
<dbReference type="Pfam" id="PF05869">
    <property type="entry name" value="Dam"/>
    <property type="match status" value="1"/>
</dbReference>
<evidence type="ECO:0000313" key="4">
    <source>
        <dbReference type="Proteomes" id="UP001211544"/>
    </source>
</evidence>
<keyword evidence="1" id="KW-0489">Methyltransferase</keyword>
<sequence length="231" mass="26162">MSYGIQEQVITIRDECFRYIRHGVNNGGKDDWRTPFQLLRGLDNEFDFTVDAAADADNAVCDRYWDADADALKQSWKGERVFCNPPFSMTADFLTKAGEADLSIFVIAARPQATYFLSGVFANPHCHEIRFLHRGVKFIHPARLESVRSPLPICVVVFRKEHCAGDKRVTVACADSGKELCTVAGRKPGKPSTHTFSIKDKVIQDFRRGIKVGELVERHKVSRATIYRRVR</sequence>
<evidence type="ECO:0000313" key="3">
    <source>
        <dbReference type="EMBL" id="WBG92076.1"/>
    </source>
</evidence>
<gene>
    <name evidence="3" type="ORF">N5580_05930</name>
</gene>
<keyword evidence="2" id="KW-0808">Transferase</keyword>
<dbReference type="AlphaFoldDB" id="A0AAJ5UAI6"/>
<dbReference type="KEGG" id="kpie:N5580_05930"/>
<keyword evidence="4" id="KW-1185">Reference proteome</keyword>
<dbReference type="GO" id="GO:0003677">
    <property type="term" value="F:DNA binding"/>
    <property type="evidence" value="ECO:0007669"/>
    <property type="project" value="InterPro"/>
</dbReference>
<dbReference type="PROSITE" id="PS00092">
    <property type="entry name" value="N6_MTASE"/>
    <property type="match status" value="1"/>
</dbReference>
<dbReference type="InterPro" id="IPR008593">
    <property type="entry name" value="Dam_MeTrfase"/>
</dbReference>
<evidence type="ECO:0000256" key="2">
    <source>
        <dbReference type="ARBA" id="ARBA00022679"/>
    </source>
</evidence>
<name>A0AAJ5UAI6_9GAMM</name>
<proteinExistence type="predicted"/>
<dbReference type="GO" id="GO:0009307">
    <property type="term" value="P:DNA restriction-modification system"/>
    <property type="evidence" value="ECO:0007669"/>
    <property type="project" value="InterPro"/>
</dbReference>
<dbReference type="RefSeq" id="WP_269950063.1">
    <property type="nucleotide sequence ID" value="NZ_CP104758.1"/>
</dbReference>
<reference evidence="3 4" key="1">
    <citation type="journal article" date="2022" name="J Glob Antimicrob Resist">
        <title>First complete genome of a multidrug resistant strain of the novel human pathogen Kalamiella piersonii (GABEKP28) identified in human saliva.</title>
        <authorList>
            <person name="McDonagh F."/>
            <person name="Singh N.K."/>
            <person name="Venkateswaran K."/>
            <person name="Lonappan A.M."/>
            <person name="Hallahan B."/>
            <person name="Tuohy A."/>
            <person name="Burke L."/>
            <person name="Kovarova A."/>
            <person name="Miliotis G."/>
        </authorList>
    </citation>
    <scope>NUCLEOTIDE SEQUENCE [LARGE SCALE GENOMIC DNA]</scope>
    <source>
        <strain evidence="3 4">GABEKP28</strain>
    </source>
</reference>
<organism evidence="3 4">
    <name type="scientific">Pantoea piersonii</name>
    <dbReference type="NCBI Taxonomy" id="2364647"/>
    <lineage>
        <taxon>Bacteria</taxon>
        <taxon>Pseudomonadati</taxon>
        <taxon>Pseudomonadota</taxon>
        <taxon>Gammaproteobacteria</taxon>
        <taxon>Enterobacterales</taxon>
        <taxon>Erwiniaceae</taxon>
        <taxon>Pantoea</taxon>
    </lineage>
</organism>
<dbReference type="GO" id="GO:0032259">
    <property type="term" value="P:methylation"/>
    <property type="evidence" value="ECO:0007669"/>
    <property type="project" value="UniProtKB-KW"/>
</dbReference>
<dbReference type="GO" id="GO:0009007">
    <property type="term" value="F:site-specific DNA-methyltransferase (adenine-specific) activity"/>
    <property type="evidence" value="ECO:0007669"/>
    <property type="project" value="InterPro"/>
</dbReference>